<dbReference type="Proteomes" id="UP001642409">
    <property type="component" value="Unassembled WGS sequence"/>
</dbReference>
<reference evidence="3 5" key="2">
    <citation type="submission" date="2024-07" db="EMBL/GenBank/DDBJ databases">
        <authorList>
            <person name="Akdeniz Z."/>
        </authorList>
    </citation>
    <scope>NUCLEOTIDE SEQUENCE [LARGE SCALE GENOMIC DNA]</scope>
</reference>
<dbReference type="EMBL" id="CATOUU010000916">
    <property type="protein sequence ID" value="CAI9959333.1"/>
    <property type="molecule type" value="Genomic_DNA"/>
</dbReference>
<proteinExistence type="predicted"/>
<accession>A0AA86UIA3</accession>
<organism evidence="2">
    <name type="scientific">Hexamita inflata</name>
    <dbReference type="NCBI Taxonomy" id="28002"/>
    <lineage>
        <taxon>Eukaryota</taxon>
        <taxon>Metamonada</taxon>
        <taxon>Diplomonadida</taxon>
        <taxon>Hexamitidae</taxon>
        <taxon>Hexamitinae</taxon>
        <taxon>Hexamita</taxon>
    </lineage>
</organism>
<evidence type="ECO:0000313" key="3">
    <source>
        <dbReference type="EMBL" id="CAL6029923.1"/>
    </source>
</evidence>
<dbReference type="EMBL" id="CATOUU010000916">
    <property type="protein sequence ID" value="CAI9959335.1"/>
    <property type="molecule type" value="Genomic_DNA"/>
</dbReference>
<protein>
    <submittedName>
        <fullName evidence="3">Hypothetical_protein</fullName>
    </submittedName>
</protein>
<name>A0AA86UIA3_9EUKA</name>
<comment type="caution">
    <text evidence="2">The sequence shown here is derived from an EMBL/GenBank/DDBJ whole genome shotgun (WGS) entry which is preliminary data.</text>
</comment>
<evidence type="ECO:0000313" key="1">
    <source>
        <dbReference type="EMBL" id="CAI9959333.1"/>
    </source>
</evidence>
<evidence type="ECO:0000313" key="5">
    <source>
        <dbReference type="Proteomes" id="UP001642409"/>
    </source>
</evidence>
<gene>
    <name evidence="3" type="ORF">HINF_LOCUS32800</name>
    <name evidence="4" type="ORF">HINF_LOCUS32802</name>
    <name evidence="1" type="ORF">HINF_LOCUS46978</name>
    <name evidence="2" type="ORF">HINF_LOCUS46980</name>
</gene>
<reference evidence="2" key="1">
    <citation type="submission" date="2023-06" db="EMBL/GenBank/DDBJ databases">
        <authorList>
            <person name="Kurt Z."/>
        </authorList>
    </citation>
    <scope>NUCLEOTIDE SEQUENCE</scope>
</reference>
<sequence length="101" mass="11353">MMSFRYLCTSSLVALQSSPYSSKPWSRSVFETFSTCSGKFVLGSALDGITKLKDSLESFMAVYITPQPPFWAVSFKLGLVRHSQQKRSISLSLQIERGRSF</sequence>
<evidence type="ECO:0000313" key="2">
    <source>
        <dbReference type="EMBL" id="CAI9959335.1"/>
    </source>
</evidence>
<dbReference type="EMBL" id="CAXDID020000112">
    <property type="protein sequence ID" value="CAL6029925.1"/>
    <property type="molecule type" value="Genomic_DNA"/>
</dbReference>
<dbReference type="AlphaFoldDB" id="A0AA86UIA3"/>
<evidence type="ECO:0000313" key="4">
    <source>
        <dbReference type="EMBL" id="CAL6029925.1"/>
    </source>
</evidence>
<dbReference type="EMBL" id="CAXDID020000112">
    <property type="protein sequence ID" value="CAL6029923.1"/>
    <property type="molecule type" value="Genomic_DNA"/>
</dbReference>
<keyword evidence="5" id="KW-1185">Reference proteome</keyword>